<dbReference type="Pfam" id="PF17384">
    <property type="entry name" value="DUF150_C"/>
    <property type="match status" value="1"/>
</dbReference>
<protein>
    <recommendedName>
        <fullName evidence="3">Ribosome maturation factor RimP</fullName>
    </recommendedName>
</protein>
<keyword evidence="2 3" id="KW-0690">Ribosome biogenesis</keyword>
<evidence type="ECO:0000313" key="6">
    <source>
        <dbReference type="EMBL" id="RZU40626.1"/>
    </source>
</evidence>
<dbReference type="SUPFAM" id="SSF74942">
    <property type="entry name" value="YhbC-like, C-terminal domain"/>
    <property type="match status" value="1"/>
</dbReference>
<dbReference type="AlphaFoldDB" id="A0A4V2G4E5"/>
<proteinExistence type="inferred from homology"/>
<dbReference type="InterPro" id="IPR028998">
    <property type="entry name" value="RimP_C"/>
</dbReference>
<reference evidence="6 7" key="1">
    <citation type="submission" date="2019-02" db="EMBL/GenBank/DDBJ databases">
        <title>Genomic Encyclopedia of Archaeal and Bacterial Type Strains, Phase II (KMG-II): from individual species to whole genera.</title>
        <authorList>
            <person name="Goeker M."/>
        </authorList>
    </citation>
    <scope>NUCLEOTIDE SEQUENCE [LARGE SCALE GENOMIC DNA]</scope>
    <source>
        <strain evidence="6 7">DSM 18101</strain>
    </source>
</reference>
<dbReference type="EMBL" id="SHKW01000001">
    <property type="protein sequence ID" value="RZU40626.1"/>
    <property type="molecule type" value="Genomic_DNA"/>
</dbReference>
<dbReference type="Gene3D" id="3.30.300.70">
    <property type="entry name" value="RimP-like superfamily, N-terminal"/>
    <property type="match status" value="1"/>
</dbReference>
<dbReference type="SUPFAM" id="SSF75420">
    <property type="entry name" value="YhbC-like, N-terminal domain"/>
    <property type="match status" value="1"/>
</dbReference>
<gene>
    <name evidence="3" type="primary">rimP</name>
    <name evidence="6" type="ORF">BDD14_2096</name>
</gene>
<comment type="similarity">
    <text evidence="3">Belongs to the RimP family.</text>
</comment>
<dbReference type="Pfam" id="PF02576">
    <property type="entry name" value="RimP_N"/>
    <property type="match status" value="1"/>
</dbReference>
<dbReference type="InterPro" id="IPR028989">
    <property type="entry name" value="RimP_N"/>
</dbReference>
<dbReference type="InterPro" id="IPR003728">
    <property type="entry name" value="Ribosome_maturation_RimP"/>
</dbReference>
<accession>A0A4V2G4E5</accession>
<evidence type="ECO:0000259" key="5">
    <source>
        <dbReference type="Pfam" id="PF17384"/>
    </source>
</evidence>
<feature type="domain" description="Ribosome maturation factor RimP C-terminal" evidence="5">
    <location>
        <begin position="148"/>
        <end position="226"/>
    </location>
</feature>
<dbReference type="GO" id="GO:0006412">
    <property type="term" value="P:translation"/>
    <property type="evidence" value="ECO:0007669"/>
    <property type="project" value="TreeGrafter"/>
</dbReference>
<comment type="subcellular location">
    <subcellularLocation>
        <location evidence="3">Cytoplasm</location>
    </subcellularLocation>
</comment>
<dbReference type="GO" id="GO:0005829">
    <property type="term" value="C:cytosol"/>
    <property type="evidence" value="ECO:0007669"/>
    <property type="project" value="TreeGrafter"/>
</dbReference>
<dbReference type="GO" id="GO:0000028">
    <property type="term" value="P:ribosomal small subunit assembly"/>
    <property type="evidence" value="ECO:0007669"/>
    <property type="project" value="TreeGrafter"/>
</dbReference>
<evidence type="ECO:0000256" key="1">
    <source>
        <dbReference type="ARBA" id="ARBA00022490"/>
    </source>
</evidence>
<evidence type="ECO:0000313" key="7">
    <source>
        <dbReference type="Proteomes" id="UP000292958"/>
    </source>
</evidence>
<dbReference type="CDD" id="cd01734">
    <property type="entry name" value="YlxS_C"/>
    <property type="match status" value="1"/>
</dbReference>
<dbReference type="PANTHER" id="PTHR33867:SF1">
    <property type="entry name" value="RIBOSOME MATURATION FACTOR RIMP"/>
    <property type="match status" value="1"/>
</dbReference>
<dbReference type="PANTHER" id="PTHR33867">
    <property type="entry name" value="RIBOSOME MATURATION FACTOR RIMP"/>
    <property type="match status" value="1"/>
</dbReference>
<evidence type="ECO:0000256" key="3">
    <source>
        <dbReference type="HAMAP-Rule" id="MF_01077"/>
    </source>
</evidence>
<feature type="domain" description="Ribosome maturation factor RimP N-terminal" evidence="4">
    <location>
        <begin position="43"/>
        <end position="145"/>
    </location>
</feature>
<sequence>MGYSPLFICSEICLAQGFCGGAGQAAERIIMALNLDTIRATADRVAASHHLEVVDLEFQGGGGKFRTLRVFIEKNAEERAKLAARAAEESTEEVVLPKGIPVEMLSGVTHEDCAMFAQDFGTVLDVEDLMPGTEYTLEVSSPGLERKLYRPSDYARFTGSLVKVQTFTPVNNNRQWQGRLTEFAGDVLTLDLSAVKQKGKAKKAATATVVEIPLANVEKAQVVAEF</sequence>
<dbReference type="Gene3D" id="2.30.30.180">
    <property type="entry name" value="Ribosome maturation factor RimP, C-terminal domain"/>
    <property type="match status" value="1"/>
</dbReference>
<dbReference type="Proteomes" id="UP000292958">
    <property type="component" value="Unassembled WGS sequence"/>
</dbReference>
<keyword evidence="7" id="KW-1185">Reference proteome</keyword>
<name>A0A4V2G4E5_9BACT</name>
<dbReference type="InterPro" id="IPR036847">
    <property type="entry name" value="RimP_C_sf"/>
</dbReference>
<dbReference type="HAMAP" id="MF_01077">
    <property type="entry name" value="RimP"/>
    <property type="match status" value="1"/>
</dbReference>
<evidence type="ECO:0000259" key="4">
    <source>
        <dbReference type="Pfam" id="PF02576"/>
    </source>
</evidence>
<keyword evidence="1 3" id="KW-0963">Cytoplasm</keyword>
<evidence type="ECO:0000256" key="2">
    <source>
        <dbReference type="ARBA" id="ARBA00022517"/>
    </source>
</evidence>
<comment type="function">
    <text evidence="3">Required for maturation of 30S ribosomal subunits.</text>
</comment>
<comment type="caution">
    <text evidence="6">The sequence shown here is derived from an EMBL/GenBank/DDBJ whole genome shotgun (WGS) entry which is preliminary data.</text>
</comment>
<dbReference type="InterPro" id="IPR035956">
    <property type="entry name" value="RimP_N_sf"/>
</dbReference>
<organism evidence="6 7">
    <name type="scientific">Edaphobacter modestus</name>
    <dbReference type="NCBI Taxonomy" id="388466"/>
    <lineage>
        <taxon>Bacteria</taxon>
        <taxon>Pseudomonadati</taxon>
        <taxon>Acidobacteriota</taxon>
        <taxon>Terriglobia</taxon>
        <taxon>Terriglobales</taxon>
        <taxon>Acidobacteriaceae</taxon>
        <taxon>Edaphobacter</taxon>
    </lineage>
</organism>